<dbReference type="AlphaFoldDB" id="A0AAP0MKP5"/>
<organism evidence="1 2">
    <name type="scientific">Citrus x changshan-huyou</name>
    <dbReference type="NCBI Taxonomy" id="2935761"/>
    <lineage>
        <taxon>Eukaryota</taxon>
        <taxon>Viridiplantae</taxon>
        <taxon>Streptophyta</taxon>
        <taxon>Embryophyta</taxon>
        <taxon>Tracheophyta</taxon>
        <taxon>Spermatophyta</taxon>
        <taxon>Magnoliopsida</taxon>
        <taxon>eudicotyledons</taxon>
        <taxon>Gunneridae</taxon>
        <taxon>Pentapetalae</taxon>
        <taxon>rosids</taxon>
        <taxon>malvids</taxon>
        <taxon>Sapindales</taxon>
        <taxon>Rutaceae</taxon>
        <taxon>Aurantioideae</taxon>
        <taxon>Citrus</taxon>
    </lineage>
</organism>
<dbReference type="EMBL" id="JBCGBO010000004">
    <property type="protein sequence ID" value="KAK9209551.1"/>
    <property type="molecule type" value="Genomic_DNA"/>
</dbReference>
<gene>
    <name evidence="1" type="ORF">WN944_001918</name>
</gene>
<comment type="caution">
    <text evidence="1">The sequence shown here is derived from an EMBL/GenBank/DDBJ whole genome shotgun (WGS) entry which is preliminary data.</text>
</comment>
<dbReference type="Proteomes" id="UP001428341">
    <property type="component" value="Unassembled WGS sequence"/>
</dbReference>
<accession>A0AAP0MKP5</accession>
<protein>
    <submittedName>
        <fullName evidence="1">Uncharacterized protein</fullName>
    </submittedName>
</protein>
<proteinExistence type="predicted"/>
<name>A0AAP0MKP5_9ROSI</name>
<evidence type="ECO:0000313" key="1">
    <source>
        <dbReference type="EMBL" id="KAK9209551.1"/>
    </source>
</evidence>
<reference evidence="1 2" key="1">
    <citation type="submission" date="2024-05" db="EMBL/GenBank/DDBJ databases">
        <title>Haplotype-resolved chromosome-level genome assembly of Huyou (Citrus changshanensis).</title>
        <authorList>
            <person name="Miao C."/>
            <person name="Chen W."/>
            <person name="Wu Y."/>
            <person name="Wang L."/>
            <person name="Zhao S."/>
            <person name="Grierson D."/>
            <person name="Xu C."/>
            <person name="Chen K."/>
        </authorList>
    </citation>
    <scope>NUCLEOTIDE SEQUENCE [LARGE SCALE GENOMIC DNA]</scope>
    <source>
        <strain evidence="1">01-14</strain>
        <tissue evidence="1">Leaf</tissue>
    </source>
</reference>
<sequence>MICQLALAEKDGKVPTTQVKAWVRSVDEFIFEVDLMQESVRAKEKKHNGCPQYRHGSKVARMLKEVQGLKSEGIFPAGLVIANPEAKSVEHIRGPSIEHQIDVSIIK</sequence>
<evidence type="ECO:0000313" key="2">
    <source>
        <dbReference type="Proteomes" id="UP001428341"/>
    </source>
</evidence>
<keyword evidence="2" id="KW-1185">Reference proteome</keyword>